<evidence type="ECO:0000313" key="1">
    <source>
        <dbReference type="EMBL" id="CAG8465935.1"/>
    </source>
</evidence>
<evidence type="ECO:0000313" key="2">
    <source>
        <dbReference type="Proteomes" id="UP000789831"/>
    </source>
</evidence>
<dbReference type="AlphaFoldDB" id="A0A9N8Z3D5"/>
<dbReference type="Proteomes" id="UP000789831">
    <property type="component" value="Unassembled WGS sequence"/>
</dbReference>
<protein>
    <submittedName>
        <fullName evidence="1">1891_t:CDS:1</fullName>
    </submittedName>
</protein>
<reference evidence="1" key="1">
    <citation type="submission" date="2021-06" db="EMBL/GenBank/DDBJ databases">
        <authorList>
            <person name="Kallberg Y."/>
            <person name="Tangrot J."/>
            <person name="Rosling A."/>
        </authorList>
    </citation>
    <scope>NUCLEOTIDE SEQUENCE</scope>
    <source>
        <strain evidence="1">MT106</strain>
    </source>
</reference>
<gene>
    <name evidence="1" type="ORF">AGERDE_LOCUS2491</name>
</gene>
<keyword evidence="2" id="KW-1185">Reference proteome</keyword>
<organism evidence="1 2">
    <name type="scientific">Ambispora gerdemannii</name>
    <dbReference type="NCBI Taxonomy" id="144530"/>
    <lineage>
        <taxon>Eukaryota</taxon>
        <taxon>Fungi</taxon>
        <taxon>Fungi incertae sedis</taxon>
        <taxon>Mucoromycota</taxon>
        <taxon>Glomeromycotina</taxon>
        <taxon>Glomeromycetes</taxon>
        <taxon>Archaeosporales</taxon>
        <taxon>Ambisporaceae</taxon>
        <taxon>Ambispora</taxon>
    </lineage>
</organism>
<sequence>MQPTTNTQSPFNPITVIVPNGAIKGPTDDGNADKATFQCHIRTVLALFVEAKYINKMPR</sequence>
<accession>A0A9N8Z3D5</accession>
<proteinExistence type="predicted"/>
<comment type="caution">
    <text evidence="1">The sequence shown here is derived from an EMBL/GenBank/DDBJ whole genome shotgun (WGS) entry which is preliminary data.</text>
</comment>
<dbReference type="OrthoDB" id="2459681at2759"/>
<dbReference type="EMBL" id="CAJVPL010000209">
    <property type="protein sequence ID" value="CAG8465935.1"/>
    <property type="molecule type" value="Genomic_DNA"/>
</dbReference>
<name>A0A9N8Z3D5_9GLOM</name>